<dbReference type="Pfam" id="PF12070">
    <property type="entry name" value="SCAI"/>
    <property type="match status" value="1"/>
</dbReference>
<organism evidence="1 2">
    <name type="scientific">Salvia divinorum</name>
    <name type="common">Maria pastora</name>
    <name type="synonym">Diviner's sage</name>
    <dbReference type="NCBI Taxonomy" id="28513"/>
    <lineage>
        <taxon>Eukaryota</taxon>
        <taxon>Viridiplantae</taxon>
        <taxon>Streptophyta</taxon>
        <taxon>Embryophyta</taxon>
        <taxon>Tracheophyta</taxon>
        <taxon>Spermatophyta</taxon>
        <taxon>Magnoliopsida</taxon>
        <taxon>eudicotyledons</taxon>
        <taxon>Gunneridae</taxon>
        <taxon>Pentapetalae</taxon>
        <taxon>asterids</taxon>
        <taxon>lamiids</taxon>
        <taxon>Lamiales</taxon>
        <taxon>Lamiaceae</taxon>
        <taxon>Nepetoideae</taxon>
        <taxon>Mentheae</taxon>
        <taxon>Salviinae</taxon>
        <taxon>Salvia</taxon>
        <taxon>Salvia subgen. Calosphace</taxon>
    </lineage>
</organism>
<accession>A0ABD1GAH9</accession>
<name>A0ABD1GAH9_SALDI</name>
<dbReference type="EMBL" id="JBEAFC010000009">
    <property type="protein sequence ID" value="KAL1540038.1"/>
    <property type="molecule type" value="Genomic_DNA"/>
</dbReference>
<dbReference type="PANTHER" id="PTHR21243">
    <property type="entry name" value="PROTEIN SCAI"/>
    <property type="match status" value="1"/>
</dbReference>
<protein>
    <submittedName>
        <fullName evidence="1">Protein SCAI isoform X1</fullName>
    </submittedName>
</protein>
<dbReference type="Proteomes" id="UP001567538">
    <property type="component" value="Unassembled WGS sequence"/>
</dbReference>
<sequence length="475" mass="53968">MSQCDTAELPQQSGTQLIELYWALMANADEKFHNIRDLPYYQRTKYDTHFCKVFKIYAQLWKFQKENRTTLVETGLRRWEIGHMASRIGQLYFGMYMRTSDAHYLSEAYIFYEAILTREYFKDDSLARKQLKFFARFLIVSLVLNRRDMVYQLADQLTKFLDECKRNFQETDFKVWNQVIQEIVKFLKADTDFMNLRPLRYSVVLDLHLDSLPLVTDVKRKLMLRDALLCSYHSNEVKFALTIDTFRMLQSLEWEPRGSFYKANLAPSIVPGSNVSHNGASGPSRLHQDINHITDLSLPPNPRKAILFCPSVTHFMADLGTVCEELPSDGILLIYLSASGNSSHVITSPNRAGSSIGYTENIARDYPGYTVDWLQIRPHGPGGGMNCIYPSPSDILPFTRRPLFLIVDSDNSKAFKAISGAEKGEPAAILLSPVTSPTVESSLQSNGSLFSSFLTTPLQTFALLVGFTGSNAEYV</sequence>
<comment type="caution">
    <text evidence="1">The sequence shown here is derived from an EMBL/GenBank/DDBJ whole genome shotgun (WGS) entry which is preliminary data.</text>
</comment>
<reference evidence="1 2" key="1">
    <citation type="submission" date="2024-06" db="EMBL/GenBank/DDBJ databases">
        <title>A chromosome level genome sequence of Diviner's sage (Salvia divinorum).</title>
        <authorList>
            <person name="Ford S.A."/>
            <person name="Ro D.-K."/>
            <person name="Ness R.W."/>
            <person name="Phillips M.A."/>
        </authorList>
    </citation>
    <scope>NUCLEOTIDE SEQUENCE [LARGE SCALE GENOMIC DNA]</scope>
    <source>
        <strain evidence="1">SAF-2024a</strain>
        <tissue evidence="1">Leaf</tissue>
    </source>
</reference>
<evidence type="ECO:0000313" key="1">
    <source>
        <dbReference type="EMBL" id="KAL1540038.1"/>
    </source>
</evidence>
<evidence type="ECO:0000313" key="2">
    <source>
        <dbReference type="Proteomes" id="UP001567538"/>
    </source>
</evidence>
<dbReference type="AlphaFoldDB" id="A0ABD1GAH9"/>
<gene>
    <name evidence="1" type="ORF">AAHA92_24452</name>
</gene>
<keyword evidence="2" id="KW-1185">Reference proteome</keyword>
<proteinExistence type="predicted"/>
<dbReference type="InterPro" id="IPR022709">
    <property type="entry name" value="SCAI"/>
</dbReference>